<dbReference type="EMBL" id="CH476631">
    <property type="protein sequence ID" value="EDN92289.1"/>
    <property type="molecule type" value="Genomic_DNA"/>
</dbReference>
<sequence length="58" mass="6397">MACFACGSRCCAFVVTYSCAELIGEACAKSRDAKVLRRDSGAWCKTDRFPRVQKDDLS</sequence>
<evidence type="ECO:0000313" key="1">
    <source>
        <dbReference type="EMBL" id="EDN92289.1"/>
    </source>
</evidence>
<reference evidence="2" key="1">
    <citation type="journal article" date="2011" name="PLoS Genet.">
        <title>Genomic analysis of the necrotrophic fungal pathogens Sclerotinia sclerotiorum and Botrytis cinerea.</title>
        <authorList>
            <person name="Amselem J."/>
            <person name="Cuomo C.A."/>
            <person name="van Kan J.A."/>
            <person name="Viaud M."/>
            <person name="Benito E.P."/>
            <person name="Couloux A."/>
            <person name="Coutinho P.M."/>
            <person name="de Vries R.P."/>
            <person name="Dyer P.S."/>
            <person name="Fillinger S."/>
            <person name="Fournier E."/>
            <person name="Gout L."/>
            <person name="Hahn M."/>
            <person name="Kohn L."/>
            <person name="Lapalu N."/>
            <person name="Plummer K.M."/>
            <person name="Pradier J.M."/>
            <person name="Quevillon E."/>
            <person name="Sharon A."/>
            <person name="Simon A."/>
            <person name="ten Have A."/>
            <person name="Tudzynski B."/>
            <person name="Tudzynski P."/>
            <person name="Wincker P."/>
            <person name="Andrew M."/>
            <person name="Anthouard V."/>
            <person name="Beever R.E."/>
            <person name="Beffa R."/>
            <person name="Benoit I."/>
            <person name="Bouzid O."/>
            <person name="Brault B."/>
            <person name="Chen Z."/>
            <person name="Choquer M."/>
            <person name="Collemare J."/>
            <person name="Cotton P."/>
            <person name="Danchin E.G."/>
            <person name="Da Silva C."/>
            <person name="Gautier A."/>
            <person name="Giraud C."/>
            <person name="Giraud T."/>
            <person name="Gonzalez C."/>
            <person name="Grossetete S."/>
            <person name="Guldener U."/>
            <person name="Henrissat B."/>
            <person name="Howlett B.J."/>
            <person name="Kodira C."/>
            <person name="Kretschmer M."/>
            <person name="Lappartient A."/>
            <person name="Leroch M."/>
            <person name="Levis C."/>
            <person name="Mauceli E."/>
            <person name="Neuveglise C."/>
            <person name="Oeser B."/>
            <person name="Pearson M."/>
            <person name="Poulain J."/>
            <person name="Poussereau N."/>
            <person name="Quesneville H."/>
            <person name="Rascle C."/>
            <person name="Schumacher J."/>
            <person name="Segurens B."/>
            <person name="Sexton A."/>
            <person name="Silva E."/>
            <person name="Sirven C."/>
            <person name="Soanes D.M."/>
            <person name="Talbot N.J."/>
            <person name="Templeton M."/>
            <person name="Yandava C."/>
            <person name="Yarden O."/>
            <person name="Zeng Q."/>
            <person name="Rollins J.A."/>
            <person name="Lebrun M.H."/>
            <person name="Dickman M."/>
        </authorList>
    </citation>
    <scope>NUCLEOTIDE SEQUENCE [LARGE SCALE GENOMIC DNA]</scope>
    <source>
        <strain evidence="2">ATCC 18683 / 1980 / Ss-1</strain>
    </source>
</reference>
<protein>
    <submittedName>
        <fullName evidence="1">Uncharacterized protein</fullName>
    </submittedName>
</protein>
<dbReference type="AlphaFoldDB" id="A7ES47"/>
<proteinExistence type="predicted"/>
<keyword evidence="2" id="KW-1185">Reference proteome</keyword>
<dbReference type="Proteomes" id="UP000001312">
    <property type="component" value="Unassembled WGS sequence"/>
</dbReference>
<dbReference type="KEGG" id="ssl:SS1G_08152"/>
<dbReference type="RefSeq" id="XP_001590412.1">
    <property type="nucleotide sequence ID" value="XM_001590362.1"/>
</dbReference>
<dbReference type="InParanoid" id="A7ES47"/>
<dbReference type="HOGENOM" id="CLU_2980465_0_0_1"/>
<organism evidence="1 2">
    <name type="scientific">Sclerotinia sclerotiorum (strain ATCC 18683 / 1980 / Ss-1)</name>
    <name type="common">White mold</name>
    <name type="synonym">Whetzelinia sclerotiorum</name>
    <dbReference type="NCBI Taxonomy" id="665079"/>
    <lineage>
        <taxon>Eukaryota</taxon>
        <taxon>Fungi</taxon>
        <taxon>Dikarya</taxon>
        <taxon>Ascomycota</taxon>
        <taxon>Pezizomycotina</taxon>
        <taxon>Leotiomycetes</taxon>
        <taxon>Helotiales</taxon>
        <taxon>Sclerotiniaceae</taxon>
        <taxon>Sclerotinia</taxon>
    </lineage>
</organism>
<evidence type="ECO:0000313" key="2">
    <source>
        <dbReference type="Proteomes" id="UP000001312"/>
    </source>
</evidence>
<gene>
    <name evidence="1" type="ORF">SS1G_08152</name>
</gene>
<dbReference type="GeneID" id="5486774"/>
<name>A7ES47_SCLS1</name>
<accession>A7ES47</accession>